<dbReference type="Pfam" id="PF13439">
    <property type="entry name" value="Glyco_transf_4"/>
    <property type="match status" value="1"/>
</dbReference>
<feature type="domain" description="Glycosyltransferase subfamily 4-like N-terminal" evidence="3">
    <location>
        <begin position="21"/>
        <end position="220"/>
    </location>
</feature>
<dbReference type="CDD" id="cd03801">
    <property type="entry name" value="GT4_PimA-like"/>
    <property type="match status" value="1"/>
</dbReference>
<dbReference type="PANTHER" id="PTHR46401">
    <property type="entry name" value="GLYCOSYLTRANSFERASE WBBK-RELATED"/>
    <property type="match status" value="1"/>
</dbReference>
<accession>A0A147KDD2</accession>
<gene>
    <name evidence="4" type="ORF">AC529_18445</name>
</gene>
<evidence type="ECO:0000313" key="5">
    <source>
        <dbReference type="Proteomes" id="UP000074382"/>
    </source>
</evidence>
<dbReference type="STRING" id="665004.AC529_18445"/>
<dbReference type="PATRIC" id="fig|665004.4.peg.508"/>
<evidence type="ECO:0000256" key="2">
    <source>
        <dbReference type="ARBA" id="ARBA00022679"/>
    </source>
</evidence>
<proteinExistence type="predicted"/>
<keyword evidence="1" id="KW-0328">Glycosyltransferase</keyword>
<evidence type="ECO:0000256" key="1">
    <source>
        <dbReference type="ARBA" id="ARBA00022676"/>
    </source>
</evidence>
<sequence length="425" mass="46706">MALDRPLRIALLSYRSKPHCGGQGVYVRHLSRELAALGHQVRVLSGQPYPVLDDGVALDRIASLDLYNDAHPFQAPPFREWRDWIDALEVATMWTAGFPEPLTFSLRALRELRARRDEFDVVHDNQTLGYGLLGVQAILPLVTTIHHPITIDRRIELESASGWQRLSKRRWYGFVTMQGRVARRLRSILVPSRSSAEDVSREFRVRPSAIDVVPLGVDTRFFRPRRDVTRVPGRIVCVASADSPLKGVGVLLRAVAKLATERDVELTVVSRPQPGGPTDRLVDELSLRDRVTFVSGIVDTELACLLSSAQVAVVPSLYEGFSLPAVEAMATATPLVASRAGALPEVVGEDGAGRLVPPGDAEALSAALAELLDNDAARARMSEAAWRRVQERFTWRAVAEATARHYVSAIEAARHGRAGRPAPTP</sequence>
<dbReference type="OrthoDB" id="8555507at2"/>
<organism evidence="4 5">
    <name type="scientific">Thermobifida cellulosilytica TB100</name>
    <dbReference type="NCBI Taxonomy" id="665004"/>
    <lineage>
        <taxon>Bacteria</taxon>
        <taxon>Bacillati</taxon>
        <taxon>Actinomycetota</taxon>
        <taxon>Actinomycetes</taxon>
        <taxon>Streptosporangiales</taxon>
        <taxon>Nocardiopsidaceae</taxon>
        <taxon>Thermobifida</taxon>
    </lineage>
</organism>
<keyword evidence="5" id="KW-1185">Reference proteome</keyword>
<dbReference type="SUPFAM" id="SSF53756">
    <property type="entry name" value="UDP-Glycosyltransferase/glycogen phosphorylase"/>
    <property type="match status" value="1"/>
</dbReference>
<evidence type="ECO:0000313" key="4">
    <source>
        <dbReference type="EMBL" id="KUP95287.1"/>
    </source>
</evidence>
<dbReference type="PANTHER" id="PTHR46401:SF2">
    <property type="entry name" value="GLYCOSYLTRANSFERASE WBBK-RELATED"/>
    <property type="match status" value="1"/>
</dbReference>
<dbReference type="GO" id="GO:0016757">
    <property type="term" value="F:glycosyltransferase activity"/>
    <property type="evidence" value="ECO:0007669"/>
    <property type="project" value="UniProtKB-KW"/>
</dbReference>
<dbReference type="AlphaFoldDB" id="A0A147KDD2"/>
<dbReference type="Pfam" id="PF13692">
    <property type="entry name" value="Glyco_trans_1_4"/>
    <property type="match status" value="1"/>
</dbReference>
<dbReference type="RefSeq" id="WP_068753265.1">
    <property type="nucleotide sequence ID" value="NZ_KQ950180.1"/>
</dbReference>
<comment type="caution">
    <text evidence="4">The sequence shown here is derived from an EMBL/GenBank/DDBJ whole genome shotgun (WGS) entry which is preliminary data.</text>
</comment>
<dbReference type="Proteomes" id="UP000074382">
    <property type="component" value="Unassembled WGS sequence"/>
</dbReference>
<reference evidence="5" key="1">
    <citation type="journal article" date="2017" name="Acta Aliment.">
        <title>Plant polysaccharide degrading enzyme system of Thermpbifida cellulosilytica TB100 revealed by de novo genome project data.</title>
        <authorList>
            <person name="Toth A."/>
            <person name="Baka E."/>
            <person name="Luzics S."/>
            <person name="Bata-Vidacs I."/>
            <person name="Nagy I."/>
            <person name="Balint B."/>
            <person name="Herceg R."/>
            <person name="Olasz F."/>
            <person name="Wilk T."/>
            <person name="Nagy T."/>
            <person name="Kriszt B."/>
            <person name="Nagy I."/>
            <person name="Kukolya J."/>
        </authorList>
    </citation>
    <scope>NUCLEOTIDE SEQUENCE [LARGE SCALE GENOMIC DNA]</scope>
    <source>
        <strain evidence="5">TB100</strain>
    </source>
</reference>
<dbReference type="InterPro" id="IPR028098">
    <property type="entry name" value="Glyco_trans_4-like_N"/>
</dbReference>
<dbReference type="EMBL" id="LGEM01000135">
    <property type="protein sequence ID" value="KUP95287.1"/>
    <property type="molecule type" value="Genomic_DNA"/>
</dbReference>
<dbReference type="Gene3D" id="3.40.50.2000">
    <property type="entry name" value="Glycogen Phosphorylase B"/>
    <property type="match status" value="2"/>
</dbReference>
<keyword evidence="2 4" id="KW-0808">Transferase</keyword>
<dbReference type="GO" id="GO:0009103">
    <property type="term" value="P:lipopolysaccharide biosynthetic process"/>
    <property type="evidence" value="ECO:0007669"/>
    <property type="project" value="TreeGrafter"/>
</dbReference>
<name>A0A147KDD2_THECS</name>
<protein>
    <submittedName>
        <fullName evidence="4">Glycosyl transferase family 1</fullName>
    </submittedName>
</protein>
<evidence type="ECO:0000259" key="3">
    <source>
        <dbReference type="Pfam" id="PF13439"/>
    </source>
</evidence>